<protein>
    <recommendedName>
        <fullName evidence="4">Late embryogenesis abundant protein LEA-2 subgroup domain-containing protein</fullName>
    </recommendedName>
</protein>
<keyword evidence="1" id="KW-0812">Transmembrane</keyword>
<sequence length="211" mass="23161">MDLKTATAEPYHAMKIDDPDKETCTRGRRHGCCSAVWPPSAQNDWCFVAMILTVSLLLTLAIVLVIGLTYHEPSYSVDLTDYDGIDPGGAARIVSPSFNVTIRMNNTCVDSARVAVVYSGVALGWARVEPMDCAEWRWTKDLGVVARGGGVGLSRRLRDRMASDWSSSGALELDVSVVMYRVGGQIGTDIPRTFDGKVKMIRDQMNDRLIS</sequence>
<proteinExistence type="predicted"/>
<keyword evidence="3" id="KW-1185">Reference proteome</keyword>
<keyword evidence="1" id="KW-0472">Membrane</keyword>
<evidence type="ECO:0000313" key="3">
    <source>
        <dbReference type="Proteomes" id="UP000636709"/>
    </source>
</evidence>
<organism evidence="2 3">
    <name type="scientific">Digitaria exilis</name>
    <dbReference type="NCBI Taxonomy" id="1010633"/>
    <lineage>
        <taxon>Eukaryota</taxon>
        <taxon>Viridiplantae</taxon>
        <taxon>Streptophyta</taxon>
        <taxon>Embryophyta</taxon>
        <taxon>Tracheophyta</taxon>
        <taxon>Spermatophyta</taxon>
        <taxon>Magnoliopsida</taxon>
        <taxon>Liliopsida</taxon>
        <taxon>Poales</taxon>
        <taxon>Poaceae</taxon>
        <taxon>PACMAD clade</taxon>
        <taxon>Panicoideae</taxon>
        <taxon>Panicodae</taxon>
        <taxon>Paniceae</taxon>
        <taxon>Anthephorinae</taxon>
        <taxon>Digitaria</taxon>
    </lineage>
</organism>
<accession>A0A835E4X8</accession>
<feature type="transmembrane region" description="Helical" evidence="1">
    <location>
        <begin position="47"/>
        <end position="70"/>
    </location>
</feature>
<evidence type="ECO:0000313" key="2">
    <source>
        <dbReference type="EMBL" id="KAF8663845.1"/>
    </source>
</evidence>
<keyword evidence="1" id="KW-1133">Transmembrane helix</keyword>
<evidence type="ECO:0000256" key="1">
    <source>
        <dbReference type="SAM" id="Phobius"/>
    </source>
</evidence>
<dbReference type="EMBL" id="JACEFO010002359">
    <property type="protein sequence ID" value="KAF8663845.1"/>
    <property type="molecule type" value="Genomic_DNA"/>
</dbReference>
<name>A0A835E4X8_9POAL</name>
<dbReference type="Proteomes" id="UP000636709">
    <property type="component" value="Unassembled WGS sequence"/>
</dbReference>
<dbReference type="PANTHER" id="PTHR33994:SF27">
    <property type="entry name" value="OS01G0771700 PROTEIN"/>
    <property type="match status" value="1"/>
</dbReference>
<gene>
    <name evidence="2" type="ORF">HU200_055180</name>
</gene>
<dbReference type="AlphaFoldDB" id="A0A835E4X8"/>
<evidence type="ECO:0008006" key="4">
    <source>
        <dbReference type="Google" id="ProtNLM"/>
    </source>
</evidence>
<dbReference type="OrthoDB" id="685418at2759"/>
<dbReference type="PANTHER" id="PTHR33994">
    <property type="entry name" value="OS04G0515000 PROTEIN"/>
    <property type="match status" value="1"/>
</dbReference>
<comment type="caution">
    <text evidence="2">The sequence shown here is derived from an EMBL/GenBank/DDBJ whole genome shotgun (WGS) entry which is preliminary data.</text>
</comment>
<reference evidence="2" key="1">
    <citation type="submission" date="2020-07" db="EMBL/GenBank/DDBJ databases">
        <title>Genome sequence and genetic diversity analysis of an under-domesticated orphan crop, white fonio (Digitaria exilis).</title>
        <authorList>
            <person name="Bennetzen J.L."/>
            <person name="Chen S."/>
            <person name="Ma X."/>
            <person name="Wang X."/>
            <person name="Yssel A.E.J."/>
            <person name="Chaluvadi S.R."/>
            <person name="Johnson M."/>
            <person name="Gangashetty P."/>
            <person name="Hamidou F."/>
            <person name="Sanogo M.D."/>
            <person name="Zwaenepoel A."/>
            <person name="Wallace J."/>
            <person name="Van De Peer Y."/>
            <person name="Van Deynze A."/>
        </authorList>
    </citation>
    <scope>NUCLEOTIDE SEQUENCE</scope>
    <source>
        <tissue evidence="2">Leaves</tissue>
    </source>
</reference>